<accession>A0A1A9UV31</accession>
<dbReference type="EnsemblMetazoa" id="GAUT016615-RA">
    <property type="protein sequence ID" value="GAUT016615-PA"/>
    <property type="gene ID" value="GAUT016615"/>
</dbReference>
<name>A0A1A9UV31_GLOAU</name>
<dbReference type="Proteomes" id="UP000078200">
    <property type="component" value="Unassembled WGS sequence"/>
</dbReference>
<dbReference type="VEuPathDB" id="VectorBase:GAUT016615"/>
<dbReference type="AlphaFoldDB" id="A0A1A9UV31"/>
<evidence type="ECO:0000313" key="2">
    <source>
        <dbReference type="EnsemblMetazoa" id="GAUT016615-PA"/>
    </source>
</evidence>
<reference evidence="2" key="1">
    <citation type="submission" date="2020-05" db="UniProtKB">
        <authorList>
            <consortium name="EnsemblMetazoa"/>
        </authorList>
    </citation>
    <scope>IDENTIFICATION</scope>
    <source>
        <strain evidence="2">TTRI</strain>
    </source>
</reference>
<proteinExistence type="predicted"/>
<evidence type="ECO:0008006" key="4">
    <source>
        <dbReference type="Google" id="ProtNLM"/>
    </source>
</evidence>
<evidence type="ECO:0000256" key="1">
    <source>
        <dbReference type="SAM" id="SignalP"/>
    </source>
</evidence>
<evidence type="ECO:0000313" key="3">
    <source>
        <dbReference type="Proteomes" id="UP000078200"/>
    </source>
</evidence>
<feature type="chain" id="PRO_5008398836" description="Secreted protein" evidence="1">
    <location>
        <begin position="24"/>
        <end position="120"/>
    </location>
</feature>
<keyword evidence="1" id="KW-0732">Signal</keyword>
<organism evidence="2 3">
    <name type="scientific">Glossina austeni</name>
    <name type="common">Savannah tsetse fly</name>
    <dbReference type="NCBI Taxonomy" id="7395"/>
    <lineage>
        <taxon>Eukaryota</taxon>
        <taxon>Metazoa</taxon>
        <taxon>Ecdysozoa</taxon>
        <taxon>Arthropoda</taxon>
        <taxon>Hexapoda</taxon>
        <taxon>Insecta</taxon>
        <taxon>Pterygota</taxon>
        <taxon>Neoptera</taxon>
        <taxon>Endopterygota</taxon>
        <taxon>Diptera</taxon>
        <taxon>Brachycera</taxon>
        <taxon>Muscomorpha</taxon>
        <taxon>Hippoboscoidea</taxon>
        <taxon>Glossinidae</taxon>
        <taxon>Glossina</taxon>
    </lineage>
</organism>
<protein>
    <recommendedName>
        <fullName evidence="4">Secreted protein</fullName>
    </recommendedName>
</protein>
<keyword evidence="3" id="KW-1185">Reference proteome</keyword>
<feature type="signal peptide" evidence="1">
    <location>
        <begin position="1"/>
        <end position="23"/>
    </location>
</feature>
<sequence length="120" mass="13236">MIFRLLQMISRILYLLQFPGSIGRNARIVPVDVDLLLGLTIGKRGAPIDGREDEDETPLSLELGRIDRRVFRSLVALALRFIGDTKTVGVEDAFGCPILLTEGSIGFGVRCMLPFACNED</sequence>